<protein>
    <recommendedName>
        <fullName evidence="3">Ester cyclase</fullName>
    </recommendedName>
</protein>
<proteinExistence type="predicted"/>
<dbReference type="Proteomes" id="UP000221024">
    <property type="component" value="Unassembled WGS sequence"/>
</dbReference>
<dbReference type="PANTHER" id="PTHR38436:SF1">
    <property type="entry name" value="ESTER CYCLASE"/>
    <property type="match status" value="1"/>
</dbReference>
<sequence>MSSAKTEDIARQFIQAWNAGHLHVVDELAADNLTVSYTHFPEPFHGPEEFKKMLSQTHRYFPDLTIEIDEVVADGDQAVVHWRYRGTFQEGEMFGVEASGQSVEVTGMTRYQVADGKIQQEQGIVDNFGLMMQLGAMPT</sequence>
<reference evidence="1 2" key="1">
    <citation type="submission" date="2017-10" db="EMBL/GenBank/DDBJ databases">
        <title>Draft genome of Longimonas halophila.</title>
        <authorList>
            <person name="Goh K.M."/>
            <person name="Shamsir M.S."/>
            <person name="Lim S.W."/>
        </authorList>
    </citation>
    <scope>NUCLEOTIDE SEQUENCE [LARGE SCALE GENOMIC DNA]</scope>
    <source>
        <strain evidence="1 2">KCTC 42399</strain>
    </source>
</reference>
<dbReference type="InterPro" id="IPR032710">
    <property type="entry name" value="NTF2-like_dom_sf"/>
</dbReference>
<dbReference type="RefSeq" id="WP_098062962.1">
    <property type="nucleotide sequence ID" value="NZ_PDEP01000013.1"/>
</dbReference>
<organism evidence="1 2">
    <name type="scientific">Longimonas halophila</name>
    <dbReference type="NCBI Taxonomy" id="1469170"/>
    <lineage>
        <taxon>Bacteria</taxon>
        <taxon>Pseudomonadati</taxon>
        <taxon>Rhodothermota</taxon>
        <taxon>Rhodothermia</taxon>
        <taxon>Rhodothermales</taxon>
        <taxon>Salisaetaceae</taxon>
        <taxon>Longimonas</taxon>
    </lineage>
</organism>
<dbReference type="InterPro" id="IPR009959">
    <property type="entry name" value="Cyclase_SnoaL-like"/>
</dbReference>
<dbReference type="OrthoDB" id="824753at2"/>
<accession>A0A2H3P2R6</accession>
<evidence type="ECO:0008006" key="3">
    <source>
        <dbReference type="Google" id="ProtNLM"/>
    </source>
</evidence>
<gene>
    <name evidence="1" type="ORF">CRI93_12410</name>
</gene>
<comment type="caution">
    <text evidence="1">The sequence shown here is derived from an EMBL/GenBank/DDBJ whole genome shotgun (WGS) entry which is preliminary data.</text>
</comment>
<name>A0A2H3P2R6_9BACT</name>
<dbReference type="AlphaFoldDB" id="A0A2H3P2R6"/>
<dbReference type="SUPFAM" id="SSF54427">
    <property type="entry name" value="NTF2-like"/>
    <property type="match status" value="1"/>
</dbReference>
<dbReference type="GO" id="GO:0030638">
    <property type="term" value="P:polyketide metabolic process"/>
    <property type="evidence" value="ECO:0007669"/>
    <property type="project" value="InterPro"/>
</dbReference>
<keyword evidence="2" id="KW-1185">Reference proteome</keyword>
<evidence type="ECO:0000313" key="2">
    <source>
        <dbReference type="Proteomes" id="UP000221024"/>
    </source>
</evidence>
<evidence type="ECO:0000313" key="1">
    <source>
        <dbReference type="EMBL" id="PEN05501.1"/>
    </source>
</evidence>
<dbReference type="Pfam" id="PF07366">
    <property type="entry name" value="SnoaL"/>
    <property type="match status" value="1"/>
</dbReference>
<dbReference type="Gene3D" id="3.10.450.50">
    <property type="match status" value="1"/>
</dbReference>
<dbReference type="PANTHER" id="PTHR38436">
    <property type="entry name" value="POLYKETIDE CYCLASE SNOAL-LIKE DOMAIN"/>
    <property type="match status" value="1"/>
</dbReference>
<dbReference type="EMBL" id="PDEP01000013">
    <property type="protein sequence ID" value="PEN05501.1"/>
    <property type="molecule type" value="Genomic_DNA"/>
</dbReference>